<name>A0ACC1P7L3_9PEZI</name>
<accession>A0ACC1P7L3</accession>
<protein>
    <submittedName>
        <fullName evidence="1">Uncharacterized protein</fullName>
    </submittedName>
</protein>
<sequence length="534" mass="60419">MDLAICAVLAVVELTLSRVSIMTDDNNVILGQELKKFRAHNPIELQLDWSRRWPDTPFIRYFSIAGKEALVVNSLAAHKAVLQTHVYDFVKPPFFTRLAGEIVGKGLLFAEGEDHRRERKLLAGPFSVPMTDTLSKSTMHTVGVTVLGVDLDALLSIYPRSFQELYSTVFDQEPLGGLIWVINAFVPIRRFVPLKANKRFIQANQDLREMLRDIVEKRNADLRDGTFVREMGESRDLLTYMLEESVLQQQQTGREPWAVDDIVDHLLNFTAAGHETTADAISWGLYVLSTTHEIQDQLRTEIRAFLMSHPEPTYEKINGLPYLHNFTRELLRVYSPAITSPRQASKDIVIEGVYIPKGTQVDLQISLMHHRQEIWGPDASNFNPDRWNKLAGDSASPYAFQAFIQGPRMCPGKNFAMIEIKVMLIELVSKWRFLGIERWDSAVMGEGSGEKKERDLLVGGEEAVGRGVKLANPSLTFRPEGLSIRGGSETEVICYKEVFQYVPLILLALGRLRYNDNQSSPAIILSERDWAGTF</sequence>
<keyword evidence="2" id="KW-1185">Reference proteome</keyword>
<evidence type="ECO:0000313" key="2">
    <source>
        <dbReference type="Proteomes" id="UP001143856"/>
    </source>
</evidence>
<organism evidence="1 2">
    <name type="scientific">Xylaria curta</name>
    <dbReference type="NCBI Taxonomy" id="42375"/>
    <lineage>
        <taxon>Eukaryota</taxon>
        <taxon>Fungi</taxon>
        <taxon>Dikarya</taxon>
        <taxon>Ascomycota</taxon>
        <taxon>Pezizomycotina</taxon>
        <taxon>Sordariomycetes</taxon>
        <taxon>Xylariomycetidae</taxon>
        <taxon>Xylariales</taxon>
        <taxon>Xylariaceae</taxon>
        <taxon>Xylaria</taxon>
    </lineage>
</organism>
<dbReference type="Proteomes" id="UP001143856">
    <property type="component" value="Unassembled WGS sequence"/>
</dbReference>
<dbReference type="EMBL" id="JAPDGR010000727">
    <property type="protein sequence ID" value="KAJ2987883.1"/>
    <property type="molecule type" value="Genomic_DNA"/>
</dbReference>
<comment type="caution">
    <text evidence="1">The sequence shown here is derived from an EMBL/GenBank/DDBJ whole genome shotgun (WGS) entry which is preliminary data.</text>
</comment>
<evidence type="ECO:0000313" key="1">
    <source>
        <dbReference type="EMBL" id="KAJ2987883.1"/>
    </source>
</evidence>
<proteinExistence type="predicted"/>
<reference evidence="1" key="1">
    <citation type="submission" date="2022-10" db="EMBL/GenBank/DDBJ databases">
        <title>Genome Sequence of Xylaria curta.</title>
        <authorList>
            <person name="Buettner E."/>
        </authorList>
    </citation>
    <scope>NUCLEOTIDE SEQUENCE</scope>
    <source>
        <strain evidence="1">Babe10</strain>
    </source>
</reference>
<gene>
    <name evidence="1" type="ORF">NUW58_g4263</name>
</gene>